<dbReference type="InterPro" id="IPR003425">
    <property type="entry name" value="CCB3/YggT"/>
</dbReference>
<dbReference type="EMBL" id="DVJQ01000028">
    <property type="protein sequence ID" value="HIS74033.1"/>
    <property type="molecule type" value="Genomic_DNA"/>
</dbReference>
<protein>
    <submittedName>
        <fullName evidence="3">YggT family protein</fullName>
    </submittedName>
</protein>
<gene>
    <name evidence="3" type="ORF">IAA86_03320</name>
</gene>
<dbReference type="Pfam" id="PF02325">
    <property type="entry name" value="CCB3_YggT"/>
    <property type="match status" value="1"/>
</dbReference>
<feature type="transmembrane region" description="Helical" evidence="2">
    <location>
        <begin position="54"/>
        <end position="75"/>
    </location>
</feature>
<evidence type="ECO:0000313" key="3">
    <source>
        <dbReference type="EMBL" id="HIS74033.1"/>
    </source>
</evidence>
<reference evidence="3" key="1">
    <citation type="submission" date="2020-10" db="EMBL/GenBank/DDBJ databases">
        <authorList>
            <person name="Gilroy R."/>
        </authorList>
    </citation>
    <scope>NUCLEOTIDE SEQUENCE</scope>
    <source>
        <strain evidence="3">CHK152-2871</strain>
    </source>
</reference>
<proteinExistence type="inferred from homology"/>
<dbReference type="GO" id="GO:0010020">
    <property type="term" value="P:chloroplast fission"/>
    <property type="evidence" value="ECO:0007669"/>
    <property type="project" value="TreeGrafter"/>
</dbReference>
<name>A0A9D1JYJ4_9BACT</name>
<evidence type="ECO:0000256" key="1">
    <source>
        <dbReference type="ARBA" id="ARBA00010894"/>
    </source>
</evidence>
<evidence type="ECO:0000313" key="4">
    <source>
        <dbReference type="Proteomes" id="UP000886865"/>
    </source>
</evidence>
<dbReference type="PANTHER" id="PTHR33219">
    <property type="entry name" value="YLMG HOMOLOG PROTEIN 2, CHLOROPLASTIC"/>
    <property type="match status" value="1"/>
</dbReference>
<organism evidence="3 4">
    <name type="scientific">Candidatus Galligastranaerophilus intestinavium</name>
    <dbReference type="NCBI Taxonomy" id="2840836"/>
    <lineage>
        <taxon>Bacteria</taxon>
        <taxon>Candidatus Galligastranaerophilus</taxon>
    </lineage>
</organism>
<dbReference type="GO" id="GO:0016020">
    <property type="term" value="C:membrane"/>
    <property type="evidence" value="ECO:0007669"/>
    <property type="project" value="InterPro"/>
</dbReference>
<comment type="similarity">
    <text evidence="1">Belongs to the YggT family.</text>
</comment>
<sequence>MSVSIAIYKLFDLIMLLMIVKIFLTWIPNINWYAQPFKTLNDFTEVFFAPFRKILPPFGMLDLSPILAFIVLRVVQVGIFKITASLGL</sequence>
<accession>A0A9D1JYJ4</accession>
<dbReference type="Proteomes" id="UP000886865">
    <property type="component" value="Unassembled WGS sequence"/>
</dbReference>
<dbReference type="AlphaFoldDB" id="A0A9D1JYJ4"/>
<feature type="transmembrane region" description="Helical" evidence="2">
    <location>
        <begin position="12"/>
        <end position="34"/>
    </location>
</feature>
<keyword evidence="2" id="KW-0812">Transmembrane</keyword>
<evidence type="ECO:0000256" key="2">
    <source>
        <dbReference type="SAM" id="Phobius"/>
    </source>
</evidence>
<dbReference type="PANTHER" id="PTHR33219:SF14">
    <property type="entry name" value="PROTEIN COFACTOR ASSEMBLY OF COMPLEX C SUBUNIT B CCB3, CHLOROPLASTIC-RELATED"/>
    <property type="match status" value="1"/>
</dbReference>
<comment type="caution">
    <text evidence="3">The sequence shown here is derived from an EMBL/GenBank/DDBJ whole genome shotgun (WGS) entry which is preliminary data.</text>
</comment>
<keyword evidence="2" id="KW-0472">Membrane</keyword>
<reference evidence="3" key="2">
    <citation type="journal article" date="2021" name="PeerJ">
        <title>Extensive microbial diversity within the chicken gut microbiome revealed by metagenomics and culture.</title>
        <authorList>
            <person name="Gilroy R."/>
            <person name="Ravi A."/>
            <person name="Getino M."/>
            <person name="Pursley I."/>
            <person name="Horton D.L."/>
            <person name="Alikhan N.F."/>
            <person name="Baker D."/>
            <person name="Gharbi K."/>
            <person name="Hall N."/>
            <person name="Watson M."/>
            <person name="Adriaenssens E.M."/>
            <person name="Foster-Nyarko E."/>
            <person name="Jarju S."/>
            <person name="Secka A."/>
            <person name="Antonio M."/>
            <person name="Oren A."/>
            <person name="Chaudhuri R.R."/>
            <person name="La Ragione R."/>
            <person name="Hildebrand F."/>
            <person name="Pallen M.J."/>
        </authorList>
    </citation>
    <scope>NUCLEOTIDE SEQUENCE</scope>
    <source>
        <strain evidence="3">CHK152-2871</strain>
    </source>
</reference>
<keyword evidence="2" id="KW-1133">Transmembrane helix</keyword>